<sequence length="223" mass="25754">MNDVNYIIQQGEEGQQVIHINMLKPYQKMESWALYAIREDPKEPDELLCWEGRGEPQFNLGGGVSPYINLDTEVRDWCIPNFSEVATPLTELAHKKQPEKVKWMTACQQSFDALKEDLATGPVLMAPNYDWEFTIFTDASDIGIGAVLCQPRENNHLRPVKYVSKKLLPGEKHLSIIEKHCLAIMWALQKLKPYIWGRKFVLCTDHSPLLWLKTMRTNSKLIR</sequence>
<name>A0A9Q0Y505_9SAUR</name>
<dbReference type="Gene3D" id="3.30.70.270">
    <property type="match status" value="1"/>
</dbReference>
<reference evidence="2" key="1">
    <citation type="journal article" date="2023" name="DNA Res.">
        <title>Chromosome-level genome assembly of Phrynocephalus forsythii using third-generation DNA sequencing and Hi-C analysis.</title>
        <authorList>
            <person name="Qi Y."/>
            <person name="Zhao W."/>
            <person name="Zhao Y."/>
            <person name="Niu C."/>
            <person name="Cao S."/>
            <person name="Zhang Y."/>
        </authorList>
    </citation>
    <scope>NUCLEOTIDE SEQUENCE</scope>
    <source>
        <tissue evidence="2">Muscle</tissue>
    </source>
</reference>
<dbReference type="Proteomes" id="UP001142489">
    <property type="component" value="Unassembled WGS sequence"/>
</dbReference>
<dbReference type="Pfam" id="PF17919">
    <property type="entry name" value="RT_RNaseH_2"/>
    <property type="match status" value="1"/>
</dbReference>
<dbReference type="SUPFAM" id="SSF56672">
    <property type="entry name" value="DNA/RNA polymerases"/>
    <property type="match status" value="1"/>
</dbReference>
<evidence type="ECO:0000313" key="2">
    <source>
        <dbReference type="EMBL" id="KAJ7344345.1"/>
    </source>
</evidence>
<dbReference type="PANTHER" id="PTHR33064">
    <property type="entry name" value="POL PROTEIN"/>
    <property type="match status" value="1"/>
</dbReference>
<comment type="caution">
    <text evidence="2">The sequence shown here is derived from an EMBL/GenBank/DDBJ whole genome shotgun (WGS) entry which is preliminary data.</text>
</comment>
<feature type="domain" description="Reverse transcriptase/retrotransposon-derived protein RNase H-like" evidence="1">
    <location>
        <begin position="103"/>
        <end position="201"/>
    </location>
</feature>
<protein>
    <recommendedName>
        <fullName evidence="1">Reverse transcriptase/retrotransposon-derived protein RNase H-like domain-containing protein</fullName>
    </recommendedName>
</protein>
<evidence type="ECO:0000259" key="1">
    <source>
        <dbReference type="Pfam" id="PF17919"/>
    </source>
</evidence>
<accession>A0A9Q0Y505</accession>
<dbReference type="AlphaFoldDB" id="A0A9Q0Y505"/>
<proteinExistence type="predicted"/>
<dbReference type="OrthoDB" id="10000497at2759"/>
<evidence type="ECO:0000313" key="3">
    <source>
        <dbReference type="Proteomes" id="UP001142489"/>
    </source>
</evidence>
<dbReference type="EMBL" id="JAPFRF010000001">
    <property type="protein sequence ID" value="KAJ7344345.1"/>
    <property type="molecule type" value="Genomic_DNA"/>
</dbReference>
<dbReference type="InterPro" id="IPR043502">
    <property type="entry name" value="DNA/RNA_pol_sf"/>
</dbReference>
<organism evidence="2 3">
    <name type="scientific">Phrynocephalus forsythii</name>
    <dbReference type="NCBI Taxonomy" id="171643"/>
    <lineage>
        <taxon>Eukaryota</taxon>
        <taxon>Metazoa</taxon>
        <taxon>Chordata</taxon>
        <taxon>Craniata</taxon>
        <taxon>Vertebrata</taxon>
        <taxon>Euteleostomi</taxon>
        <taxon>Lepidosauria</taxon>
        <taxon>Squamata</taxon>
        <taxon>Bifurcata</taxon>
        <taxon>Unidentata</taxon>
        <taxon>Episquamata</taxon>
        <taxon>Toxicofera</taxon>
        <taxon>Iguania</taxon>
        <taxon>Acrodonta</taxon>
        <taxon>Agamidae</taxon>
        <taxon>Agaminae</taxon>
        <taxon>Phrynocephalus</taxon>
    </lineage>
</organism>
<dbReference type="InterPro" id="IPR041577">
    <property type="entry name" value="RT_RNaseH_2"/>
</dbReference>
<gene>
    <name evidence="2" type="ORF">JRQ81_000295</name>
</gene>
<dbReference type="InterPro" id="IPR043128">
    <property type="entry name" value="Rev_trsase/Diguanyl_cyclase"/>
</dbReference>
<dbReference type="InterPro" id="IPR051320">
    <property type="entry name" value="Viral_Replic_Matur_Polypro"/>
</dbReference>
<keyword evidence="3" id="KW-1185">Reference proteome</keyword>
<dbReference type="CDD" id="cd09274">
    <property type="entry name" value="RNase_HI_RT_Ty3"/>
    <property type="match status" value="1"/>
</dbReference>
<dbReference type="PANTHER" id="PTHR33064:SF29">
    <property type="entry name" value="PEPTIDASE A2 DOMAIN-CONTAINING PROTEIN-RELATED"/>
    <property type="match status" value="1"/>
</dbReference>